<dbReference type="Gene3D" id="2.30.30.40">
    <property type="entry name" value="SH3 Domains"/>
    <property type="match status" value="1"/>
</dbReference>
<dbReference type="SMART" id="SM00387">
    <property type="entry name" value="HATPase_c"/>
    <property type="match status" value="1"/>
</dbReference>
<evidence type="ECO:0000256" key="3">
    <source>
        <dbReference type="ARBA" id="ARBA00022553"/>
    </source>
</evidence>
<dbReference type="PANTHER" id="PTHR43395">
    <property type="entry name" value="SENSOR HISTIDINE KINASE CHEA"/>
    <property type="match status" value="1"/>
</dbReference>
<accession>A0A9X4MH53</accession>
<dbReference type="SMART" id="SM00260">
    <property type="entry name" value="CheW"/>
    <property type="match status" value="1"/>
</dbReference>
<evidence type="ECO:0000256" key="2">
    <source>
        <dbReference type="ARBA" id="ARBA00012438"/>
    </source>
</evidence>
<comment type="caution">
    <text evidence="12">The sequence shown here is derived from an EMBL/GenBank/DDBJ whole genome shotgun (WGS) entry which is preliminary data.</text>
</comment>
<dbReference type="InterPro" id="IPR004358">
    <property type="entry name" value="Sig_transdc_His_kin-like_C"/>
</dbReference>
<dbReference type="PROSITE" id="PS50109">
    <property type="entry name" value="HIS_KIN"/>
    <property type="match status" value="1"/>
</dbReference>
<keyword evidence="4" id="KW-0808">Transferase</keyword>
<dbReference type="InterPro" id="IPR036061">
    <property type="entry name" value="CheW-like_dom_sf"/>
</dbReference>
<comment type="catalytic activity">
    <reaction evidence="1">
        <text>ATP + protein L-histidine = ADP + protein N-phospho-L-histidine.</text>
        <dbReference type="EC" id="2.7.13.3"/>
    </reaction>
</comment>
<organism evidence="12 13">
    <name type="scientific">Thiovibrio frasassiensis</name>
    <dbReference type="NCBI Taxonomy" id="2984131"/>
    <lineage>
        <taxon>Bacteria</taxon>
        <taxon>Pseudomonadati</taxon>
        <taxon>Thermodesulfobacteriota</taxon>
        <taxon>Desulfobulbia</taxon>
        <taxon>Desulfobulbales</taxon>
        <taxon>Thiovibrionaceae</taxon>
        <taxon>Thiovibrio</taxon>
    </lineage>
</organism>
<dbReference type="PRINTS" id="PR00344">
    <property type="entry name" value="BCTRLSENSOR"/>
</dbReference>
<name>A0A9X4MH53_9BACT</name>
<feature type="modified residue" description="Phosphohistidine" evidence="8">
    <location>
        <position position="49"/>
    </location>
</feature>
<evidence type="ECO:0000256" key="6">
    <source>
        <dbReference type="ARBA" id="ARBA00022777"/>
    </source>
</evidence>
<evidence type="ECO:0000256" key="5">
    <source>
        <dbReference type="ARBA" id="ARBA00022741"/>
    </source>
</evidence>
<keyword evidence="3 8" id="KW-0597">Phosphoprotein</keyword>
<evidence type="ECO:0000259" key="9">
    <source>
        <dbReference type="PROSITE" id="PS50109"/>
    </source>
</evidence>
<feature type="domain" description="CheW-like" evidence="10">
    <location>
        <begin position="629"/>
        <end position="764"/>
    </location>
</feature>
<dbReference type="GO" id="GO:0006935">
    <property type="term" value="P:chemotaxis"/>
    <property type="evidence" value="ECO:0007669"/>
    <property type="project" value="InterPro"/>
</dbReference>
<dbReference type="InterPro" id="IPR036890">
    <property type="entry name" value="HATPase_C_sf"/>
</dbReference>
<dbReference type="FunFam" id="3.30.565.10:FF:000016">
    <property type="entry name" value="Chemotaxis protein CheA, putative"/>
    <property type="match status" value="1"/>
</dbReference>
<keyword evidence="6" id="KW-0418">Kinase</keyword>
<evidence type="ECO:0000259" key="11">
    <source>
        <dbReference type="PROSITE" id="PS50894"/>
    </source>
</evidence>
<dbReference type="CDD" id="cd00088">
    <property type="entry name" value="HPT"/>
    <property type="match status" value="1"/>
</dbReference>
<dbReference type="InterPro" id="IPR037257">
    <property type="entry name" value="T2SS_E_N_sf"/>
</dbReference>
<dbReference type="Gene3D" id="3.30.565.10">
    <property type="entry name" value="Histidine kinase-like ATPase, C-terminal domain"/>
    <property type="match status" value="1"/>
</dbReference>
<dbReference type="SUPFAM" id="SSF47226">
    <property type="entry name" value="Histidine-containing phosphotransfer domain, HPT domain"/>
    <property type="match status" value="1"/>
</dbReference>
<evidence type="ECO:0000313" key="12">
    <source>
        <dbReference type="EMBL" id="MDG4476532.1"/>
    </source>
</evidence>
<sequence>MQYDVDLDALQGFIDESNDSLQGIEADFIALEDDPGNSEIINRIFRPVHSLKGNSGFFGLTNINKFSHRLENLLDACRKGDILINKKIIDILLKGVEYLQAMLTRAQKDPSQVAFLPEEKEFLSRVEAVQPISATGSVQSVITLEHLLHEFLDLGQNIYTHPLIPGLLDKIEKANIDLQTIIEAKKQKGPSSAYSSDNQYFLHDKDFSSQIAQFGLVLDLLNNKKAADKELLLTFAQALAEVSEALKGNSSIAGTLDELFGMRNFLDDTLMVSSDEYNILCRNLLNSVIGCFEARTRSGSTRLGEILIEQHLVSNAQISAALGQQKKIGELLIEQGVLQENDLKKALAIQDKRALDAHIKENKSVEQTKTIRIDQARLDNFADSVGGLYISLDSLNFVKKQLEAADLTNFGLVARFDGIIHALDEQLEKLHLNIMSIRRVPVKSLFQRFPKVVRQLSTSLNKEVRFTITGEETVIDKDLLEKIENPLVHILRNSLDHGLEAPGARKKSGKSEQGNLTLHARADENNVYLVIEDDGLGIDPQKMKTVALRKGFMPAEELEQLSDRELINLVFRPGFSSAEKVSEVSGRGVGMDVVMSGLKECNGTIQLDSTIGKGTTVSLTVPLTKTLVTKDAMLAESGEETYAIPSDEITTVIETGNIIPLLAENNCIAYDGTILRLVELNTFFYPKASSILSDPSDKVVVICKPYGIGLLVDRILSHQKIVAKEFGNGYKKLQKINGVCGYTIMGNDDIILIADIKEIAEHAA</sequence>
<dbReference type="InterPro" id="IPR002545">
    <property type="entry name" value="CheW-lke_dom"/>
</dbReference>
<dbReference type="SMART" id="SM00073">
    <property type="entry name" value="HPT"/>
    <property type="match status" value="1"/>
</dbReference>
<feature type="domain" description="Histidine kinase" evidence="9">
    <location>
        <begin position="423"/>
        <end position="625"/>
    </location>
</feature>
<feature type="domain" description="HPt" evidence="11">
    <location>
        <begin position="2"/>
        <end position="106"/>
    </location>
</feature>
<evidence type="ECO:0000256" key="7">
    <source>
        <dbReference type="ARBA" id="ARBA00035100"/>
    </source>
</evidence>
<evidence type="ECO:0000259" key="10">
    <source>
        <dbReference type="PROSITE" id="PS50851"/>
    </source>
</evidence>
<reference evidence="12" key="2">
    <citation type="submission" date="2022-10" db="EMBL/GenBank/DDBJ databases">
        <authorList>
            <person name="Aronson H.S."/>
        </authorList>
    </citation>
    <scope>NUCLEOTIDE SEQUENCE</scope>
    <source>
        <strain evidence="12">RS19-109</strain>
    </source>
</reference>
<evidence type="ECO:0000256" key="4">
    <source>
        <dbReference type="ARBA" id="ARBA00022679"/>
    </source>
</evidence>
<dbReference type="GO" id="GO:0000155">
    <property type="term" value="F:phosphorelay sensor kinase activity"/>
    <property type="evidence" value="ECO:0007669"/>
    <property type="project" value="UniProtKB-ARBA"/>
</dbReference>
<dbReference type="InterPro" id="IPR005467">
    <property type="entry name" value="His_kinase_dom"/>
</dbReference>
<keyword evidence="5" id="KW-0547">Nucleotide-binding</keyword>
<evidence type="ECO:0000313" key="13">
    <source>
        <dbReference type="Proteomes" id="UP001154240"/>
    </source>
</evidence>
<dbReference type="SUPFAM" id="SSF55874">
    <property type="entry name" value="ATPase domain of HSP90 chaperone/DNA topoisomerase II/histidine kinase"/>
    <property type="match status" value="1"/>
</dbReference>
<gene>
    <name evidence="12" type="ORF">OLX77_10245</name>
</gene>
<dbReference type="PROSITE" id="PS50851">
    <property type="entry name" value="CHEW"/>
    <property type="match status" value="1"/>
</dbReference>
<dbReference type="RefSeq" id="WP_307633499.1">
    <property type="nucleotide sequence ID" value="NZ_JAPHEH010000001.1"/>
</dbReference>
<dbReference type="PANTHER" id="PTHR43395:SF10">
    <property type="entry name" value="CHEMOTAXIS PROTEIN CHEA"/>
    <property type="match status" value="1"/>
</dbReference>
<dbReference type="AlphaFoldDB" id="A0A9X4MH53"/>
<comment type="function">
    <text evidence="7">Involved in the transmission of sensory signals from the chemoreceptors to the flagellar motors. CheA is autophosphorylated; it can transfer its phosphate group to either CheB or CheY.</text>
</comment>
<dbReference type="SUPFAM" id="SSF160246">
    <property type="entry name" value="EspE N-terminal domain-like"/>
    <property type="match status" value="1"/>
</dbReference>
<keyword evidence="13" id="KW-1185">Reference proteome</keyword>
<dbReference type="Pfam" id="PF01627">
    <property type="entry name" value="Hpt"/>
    <property type="match status" value="1"/>
</dbReference>
<proteinExistence type="predicted"/>
<dbReference type="InterPro" id="IPR051315">
    <property type="entry name" value="Bact_Chemotaxis_CheA"/>
</dbReference>
<protein>
    <recommendedName>
        <fullName evidence="2">histidine kinase</fullName>
        <ecNumber evidence="2">2.7.13.3</ecNumber>
    </recommendedName>
</protein>
<dbReference type="InterPro" id="IPR008207">
    <property type="entry name" value="Sig_transdc_His_kin_Hpt_dom"/>
</dbReference>
<dbReference type="EC" id="2.7.13.3" evidence="2"/>
<dbReference type="PROSITE" id="PS50894">
    <property type="entry name" value="HPT"/>
    <property type="match status" value="1"/>
</dbReference>
<reference evidence="12" key="1">
    <citation type="journal article" date="2022" name="bioRxiv">
        <title>Thiovibrio frasassiensisgen. nov., sp. nov., an autotrophic, elemental sulfur disproportionating bacterium isolated from sulfidic karst sediment, and proposal of Thiovibrionaceae fam. nov.</title>
        <authorList>
            <person name="Aronson H."/>
            <person name="Thomas C."/>
            <person name="Bhattacharyya M."/>
            <person name="Eckstein S."/>
            <person name="Jensen S."/>
            <person name="Barco R."/>
            <person name="Macalady J."/>
            <person name="Amend J."/>
        </authorList>
    </citation>
    <scope>NUCLEOTIDE SEQUENCE</scope>
    <source>
        <strain evidence="12">RS19-109</strain>
    </source>
</reference>
<dbReference type="SUPFAM" id="SSF50341">
    <property type="entry name" value="CheW-like"/>
    <property type="match status" value="1"/>
</dbReference>
<dbReference type="EMBL" id="JAPHEH010000001">
    <property type="protein sequence ID" value="MDG4476532.1"/>
    <property type="molecule type" value="Genomic_DNA"/>
</dbReference>
<dbReference type="InterPro" id="IPR036641">
    <property type="entry name" value="HPT_dom_sf"/>
</dbReference>
<evidence type="ECO:0000256" key="8">
    <source>
        <dbReference type="PROSITE-ProRule" id="PRU00110"/>
    </source>
</evidence>
<dbReference type="Proteomes" id="UP001154240">
    <property type="component" value="Unassembled WGS sequence"/>
</dbReference>
<dbReference type="Pfam" id="PF01584">
    <property type="entry name" value="CheW"/>
    <property type="match status" value="1"/>
</dbReference>
<dbReference type="Gene3D" id="1.20.120.160">
    <property type="entry name" value="HPT domain"/>
    <property type="match status" value="1"/>
</dbReference>
<evidence type="ECO:0000256" key="1">
    <source>
        <dbReference type="ARBA" id="ARBA00000085"/>
    </source>
</evidence>
<dbReference type="Pfam" id="PF02518">
    <property type="entry name" value="HATPase_c"/>
    <property type="match status" value="1"/>
</dbReference>
<dbReference type="InterPro" id="IPR003594">
    <property type="entry name" value="HATPase_dom"/>
</dbReference>